<dbReference type="GO" id="GO:0015344">
    <property type="term" value="F:siderophore uptake transmembrane transporter activity"/>
    <property type="evidence" value="ECO:0007669"/>
    <property type="project" value="TreeGrafter"/>
</dbReference>
<keyword evidence="2 10" id="KW-0813">Transport</keyword>
<dbReference type="Gene3D" id="2.170.130.10">
    <property type="entry name" value="TonB-dependent receptor, plug domain"/>
    <property type="match status" value="1"/>
</dbReference>
<feature type="signal peptide" evidence="12">
    <location>
        <begin position="1"/>
        <end position="27"/>
    </location>
</feature>
<dbReference type="InterPro" id="IPR036942">
    <property type="entry name" value="Beta-barrel_TonB_sf"/>
</dbReference>
<proteinExistence type="inferred from homology"/>
<evidence type="ECO:0000256" key="6">
    <source>
        <dbReference type="ARBA" id="ARBA00023077"/>
    </source>
</evidence>
<evidence type="ECO:0000256" key="3">
    <source>
        <dbReference type="ARBA" id="ARBA00022452"/>
    </source>
</evidence>
<dbReference type="SUPFAM" id="SSF49464">
    <property type="entry name" value="Carboxypeptidase regulatory domain-like"/>
    <property type="match status" value="1"/>
</dbReference>
<evidence type="ECO:0000259" key="13">
    <source>
        <dbReference type="Pfam" id="PF00593"/>
    </source>
</evidence>
<evidence type="ECO:0000313" key="15">
    <source>
        <dbReference type="EMBL" id="OAD91459.1"/>
    </source>
</evidence>
<feature type="chain" id="PRO_5008392109" evidence="12">
    <location>
        <begin position="28"/>
        <end position="1017"/>
    </location>
</feature>
<reference evidence="15 16" key="1">
    <citation type="submission" date="2016-05" db="EMBL/GenBank/DDBJ databases">
        <title>Genome sequencing of Vitellibacter soesokkakensis RSSK-12.</title>
        <authorList>
            <person name="Thevarajoo S."/>
            <person name="Selvaratnam C."/>
            <person name="Goh K.M."/>
            <person name="Chan K.-G."/>
            <person name="Chong C.S."/>
        </authorList>
    </citation>
    <scope>NUCLEOTIDE SEQUENCE [LARGE SCALE GENOMIC DNA]</scope>
    <source>
        <strain evidence="15 16">RSSK-12</strain>
    </source>
</reference>
<keyword evidence="5 12" id="KW-0732">Signal</keyword>
<dbReference type="STRING" id="1385699.A7A78_02895"/>
<evidence type="ECO:0000256" key="4">
    <source>
        <dbReference type="ARBA" id="ARBA00022692"/>
    </source>
</evidence>
<dbReference type="InterPro" id="IPR037066">
    <property type="entry name" value="Plug_dom_sf"/>
</dbReference>
<dbReference type="RefSeq" id="WP_068761633.1">
    <property type="nucleotide sequence ID" value="NZ_LXIE01000012.1"/>
</dbReference>
<dbReference type="Pfam" id="PF13715">
    <property type="entry name" value="CarbopepD_reg_2"/>
    <property type="match status" value="1"/>
</dbReference>
<dbReference type="PROSITE" id="PS52016">
    <property type="entry name" value="TONB_DEPENDENT_REC_3"/>
    <property type="match status" value="1"/>
</dbReference>
<comment type="similarity">
    <text evidence="10 11">Belongs to the TonB-dependent receptor family.</text>
</comment>
<evidence type="ECO:0000256" key="1">
    <source>
        <dbReference type="ARBA" id="ARBA00004571"/>
    </source>
</evidence>
<evidence type="ECO:0000256" key="7">
    <source>
        <dbReference type="ARBA" id="ARBA00023136"/>
    </source>
</evidence>
<dbReference type="GO" id="GO:0044718">
    <property type="term" value="P:siderophore transmembrane transport"/>
    <property type="evidence" value="ECO:0007669"/>
    <property type="project" value="TreeGrafter"/>
</dbReference>
<keyword evidence="9 10" id="KW-0998">Cell outer membrane</keyword>
<dbReference type="SUPFAM" id="SSF56935">
    <property type="entry name" value="Porins"/>
    <property type="match status" value="1"/>
</dbReference>
<dbReference type="NCBIfam" id="TIGR04057">
    <property type="entry name" value="SusC_RagA_signa"/>
    <property type="match status" value="1"/>
</dbReference>
<dbReference type="EMBL" id="LXIE01000012">
    <property type="protein sequence ID" value="OAD91459.1"/>
    <property type="molecule type" value="Genomic_DNA"/>
</dbReference>
<dbReference type="InterPro" id="IPR023996">
    <property type="entry name" value="TonB-dep_OMP_SusC/RagA"/>
</dbReference>
<dbReference type="Gene3D" id="2.40.170.20">
    <property type="entry name" value="TonB-dependent receptor, beta-barrel domain"/>
    <property type="match status" value="1"/>
</dbReference>
<keyword evidence="4 10" id="KW-0812">Transmembrane</keyword>
<dbReference type="Proteomes" id="UP000077552">
    <property type="component" value="Unassembled WGS sequence"/>
</dbReference>
<dbReference type="InterPro" id="IPR023997">
    <property type="entry name" value="TonB-dep_OMP_SusC/RagA_CS"/>
</dbReference>
<dbReference type="PANTHER" id="PTHR30069">
    <property type="entry name" value="TONB-DEPENDENT OUTER MEMBRANE RECEPTOR"/>
    <property type="match status" value="1"/>
</dbReference>
<evidence type="ECO:0000256" key="2">
    <source>
        <dbReference type="ARBA" id="ARBA00022448"/>
    </source>
</evidence>
<keyword evidence="16" id="KW-1185">Reference proteome</keyword>
<dbReference type="AlphaFoldDB" id="A0A1A9LDK3"/>
<dbReference type="InterPro" id="IPR000531">
    <property type="entry name" value="Beta-barrel_TonB"/>
</dbReference>
<comment type="subcellular location">
    <subcellularLocation>
        <location evidence="1 10">Cell outer membrane</location>
        <topology evidence="1 10">Multi-pass membrane protein</topology>
    </subcellularLocation>
</comment>
<sequence length="1017" mass="112504">MKNNYRRSYAYALSFALFLTYNSPTFSQNQPQKTISGIITSGADPLSGVNVLVKNSARGSISDLEGRYSVSASANDTLVFTYVGYKTQEVSVGSLSGSRSLSFSRSRSGSDGDIVFNVVMEVDAQALDAVVINAGYYKVSDREKTGSIARITAAEIENQPVSNPLAAMQGRMAGVNIVQTTGLASGGYEVRIRGQNSIAAGNDPLYIIDGIPYDSQTMGFSTVGATTIPGGNISPLSLLNPQDIASIEVLKDADATAIYGSRGANGVILITTKKGKDGKTAFSLSTYTGMAQVANTINYMKTDQYLKMRREAFANDGFNEYPEDAYDVNGTWDPNRYTDWQKELIGGTAYLTNAQATVSGGNGNTRFLLSGGYHKETTVFPKDFNYKRLSVHANLDHTSTDDKFQLYFSANYAVEQNDLPGLDLTQLTRFLAPNAPQLYDSEGNLNFENGTFANPLAELEGKYLTDRKNLITNARLSYRVFPELTLLTNMGYTTTGLDESRTSPNTKYDPSYGLSSSYSSIYTNRAQKESWLVEPQIKWNKTLEKSKLDVLVGASYKKQTDDVLSHFARGFANNSLIYNLAAANTLSVNRDALTEYKYQAFFGRINYTLANKYIINLTGRRDGSSRFGDGKRFANFGAVGAAWLFSEEAFIKNKASFLSLGKLRASYGITGNDQIGNYQYLETYSSTGTLYDDVSGLQPTRIFNPDFGWETNKKFSGGLDLDFFRDRINLVFEYYNNRSSNQLVGLPLPGTTGFPSIQANLGAVVENSGLEFSLNTHTVKTKDWNWDTGINLSVPKNKLIAFPNLENSTYANQYVVGQSLNIKKLYHVTGVDPETGVYQFEDYNGDGEISAPEDRQYIADTAPKWYGGINNRISYKNLELNFLFQFTKRDGYNYVLGSASPGEMANQPDFVTDQWQNEGDQSETQLFTAGYNFDALIAHSRYMFSNASITDASFVRLRNASLTYSLPQRREGSLNCKIYLQGENLLLFTKFNSGDPEQLTGFLPPMRKLTMGFQLTL</sequence>
<evidence type="ECO:0000256" key="5">
    <source>
        <dbReference type="ARBA" id="ARBA00022729"/>
    </source>
</evidence>
<dbReference type="GO" id="GO:0009279">
    <property type="term" value="C:cell outer membrane"/>
    <property type="evidence" value="ECO:0007669"/>
    <property type="project" value="UniProtKB-SubCell"/>
</dbReference>
<keyword evidence="8" id="KW-0675">Receptor</keyword>
<dbReference type="InterPro" id="IPR008969">
    <property type="entry name" value="CarboxyPept-like_regulatory"/>
</dbReference>
<accession>A0A1A9LDK3</accession>
<evidence type="ECO:0000313" key="16">
    <source>
        <dbReference type="Proteomes" id="UP000077552"/>
    </source>
</evidence>
<name>A0A1A9LDK3_9FLAO</name>
<gene>
    <name evidence="15" type="ORF">A7A78_02895</name>
</gene>
<dbReference type="Pfam" id="PF07715">
    <property type="entry name" value="Plug"/>
    <property type="match status" value="1"/>
</dbReference>
<keyword evidence="7 10" id="KW-0472">Membrane</keyword>
<evidence type="ECO:0000256" key="12">
    <source>
        <dbReference type="SAM" id="SignalP"/>
    </source>
</evidence>
<comment type="caution">
    <text evidence="15">The sequence shown here is derived from an EMBL/GenBank/DDBJ whole genome shotgun (WGS) entry which is preliminary data.</text>
</comment>
<keyword evidence="3 10" id="KW-1134">Transmembrane beta strand</keyword>
<protein>
    <submittedName>
        <fullName evidence="15">SusC/RagA family protein</fullName>
    </submittedName>
</protein>
<dbReference type="InterPro" id="IPR012910">
    <property type="entry name" value="Plug_dom"/>
</dbReference>
<dbReference type="PANTHER" id="PTHR30069:SF29">
    <property type="entry name" value="HEMOGLOBIN AND HEMOGLOBIN-HAPTOGLOBIN-BINDING PROTEIN 1-RELATED"/>
    <property type="match status" value="1"/>
</dbReference>
<dbReference type="OrthoDB" id="9768177at2"/>
<evidence type="ECO:0000256" key="11">
    <source>
        <dbReference type="RuleBase" id="RU003357"/>
    </source>
</evidence>
<evidence type="ECO:0000256" key="10">
    <source>
        <dbReference type="PROSITE-ProRule" id="PRU01360"/>
    </source>
</evidence>
<dbReference type="Pfam" id="PF00593">
    <property type="entry name" value="TonB_dep_Rec_b-barrel"/>
    <property type="match status" value="1"/>
</dbReference>
<evidence type="ECO:0000256" key="8">
    <source>
        <dbReference type="ARBA" id="ARBA00023170"/>
    </source>
</evidence>
<feature type="domain" description="TonB-dependent receptor plug" evidence="14">
    <location>
        <begin position="142"/>
        <end position="267"/>
    </location>
</feature>
<dbReference type="InterPro" id="IPR039426">
    <property type="entry name" value="TonB-dep_rcpt-like"/>
</dbReference>
<feature type="domain" description="TonB-dependent receptor-like beta-barrel" evidence="13">
    <location>
        <begin position="443"/>
        <end position="964"/>
    </location>
</feature>
<evidence type="ECO:0000256" key="9">
    <source>
        <dbReference type="ARBA" id="ARBA00023237"/>
    </source>
</evidence>
<organism evidence="15 16">
    <name type="scientific">Aequorivita soesokkakensis</name>
    <dbReference type="NCBI Taxonomy" id="1385699"/>
    <lineage>
        <taxon>Bacteria</taxon>
        <taxon>Pseudomonadati</taxon>
        <taxon>Bacteroidota</taxon>
        <taxon>Flavobacteriia</taxon>
        <taxon>Flavobacteriales</taxon>
        <taxon>Flavobacteriaceae</taxon>
        <taxon>Aequorivita</taxon>
    </lineage>
</organism>
<keyword evidence="6 11" id="KW-0798">TonB box</keyword>
<dbReference type="NCBIfam" id="TIGR04056">
    <property type="entry name" value="OMP_RagA_SusC"/>
    <property type="match status" value="1"/>
</dbReference>
<evidence type="ECO:0000259" key="14">
    <source>
        <dbReference type="Pfam" id="PF07715"/>
    </source>
</evidence>